<evidence type="ECO:0000256" key="3">
    <source>
        <dbReference type="ARBA" id="ARBA00022723"/>
    </source>
</evidence>
<feature type="binding site" evidence="6">
    <location>
        <position position="85"/>
    </location>
    <ligand>
        <name>ATP</name>
        <dbReference type="ChEBI" id="CHEBI:30616"/>
    </ligand>
</feature>
<dbReference type="PANTHER" id="PTHR46161:SF1">
    <property type="entry name" value="NUCLEOSIDE DIPHOSPHATE KINASE HOMOLOG 5"/>
    <property type="match status" value="1"/>
</dbReference>
<proteinExistence type="inferred from homology"/>
<dbReference type="GO" id="GO:0006228">
    <property type="term" value="P:UTP biosynthetic process"/>
    <property type="evidence" value="ECO:0007669"/>
    <property type="project" value="InterPro"/>
</dbReference>
<gene>
    <name evidence="10" type="ORF">M5D96_011628</name>
</gene>
<dbReference type="GO" id="GO:0006183">
    <property type="term" value="P:GTP biosynthetic process"/>
    <property type="evidence" value="ECO:0007669"/>
    <property type="project" value="InterPro"/>
</dbReference>
<comment type="similarity">
    <text evidence="1 6 7">Belongs to the NDK family.</text>
</comment>
<dbReference type="InterPro" id="IPR023005">
    <property type="entry name" value="Nucleoside_diP_kinase_AS"/>
</dbReference>
<dbReference type="GO" id="GO:0004550">
    <property type="term" value="F:nucleoside diphosphate kinase activity"/>
    <property type="evidence" value="ECO:0007669"/>
    <property type="project" value="UniProtKB-EC"/>
</dbReference>
<accession>A0A9P9YFF0</accession>
<dbReference type="GO" id="GO:1902176">
    <property type="term" value="P:negative regulation of oxidative stress-induced intrinsic apoptotic signaling pathway"/>
    <property type="evidence" value="ECO:0007669"/>
    <property type="project" value="TreeGrafter"/>
</dbReference>
<sequence length="165" mass="18609">MEITLALIKPHVLRNTYAMQQIRALIAQNFTVLDQKEVCITKELSEQFYAEHQGKFFYHRLTSFMNSGPCYALILQSEACIQKWRGLLGPTKVFRAVYSDPNCIRALYGLSDTRNACHGSDSEASALREISILFPEFNVAVANRQAKKDTPFNVVLPAEIAATYS</sequence>
<name>A0A9P9YFF0_9MUSC</name>
<evidence type="ECO:0000256" key="5">
    <source>
        <dbReference type="ARBA" id="ARBA00023080"/>
    </source>
</evidence>
<evidence type="ECO:0000256" key="6">
    <source>
        <dbReference type="PROSITE-ProRule" id="PRU00706"/>
    </source>
</evidence>
<dbReference type="PRINTS" id="PR01243">
    <property type="entry name" value="NUCDPKINASE"/>
</dbReference>
<keyword evidence="3" id="KW-0479">Metal-binding</keyword>
<evidence type="ECO:0000256" key="2">
    <source>
        <dbReference type="ARBA" id="ARBA00022490"/>
    </source>
</evidence>
<dbReference type="AlphaFoldDB" id="A0A9P9YFF0"/>
<evidence type="ECO:0000313" key="11">
    <source>
        <dbReference type="Proteomes" id="UP001059596"/>
    </source>
</evidence>
<dbReference type="PANTHER" id="PTHR46161">
    <property type="entry name" value="NUCLEOSIDE DIPHOSPHATE KINASE"/>
    <property type="match status" value="1"/>
</dbReference>
<evidence type="ECO:0000256" key="8">
    <source>
        <dbReference type="RuleBase" id="RU004013"/>
    </source>
</evidence>
<evidence type="ECO:0000259" key="9">
    <source>
        <dbReference type="SMART" id="SM00562"/>
    </source>
</evidence>
<feature type="binding site" evidence="6">
    <location>
        <position position="115"/>
    </location>
    <ligand>
        <name>ATP</name>
        <dbReference type="ChEBI" id="CHEBI:30616"/>
    </ligand>
</feature>
<keyword evidence="8" id="KW-0067">ATP-binding</keyword>
<dbReference type="CDD" id="cd04414">
    <property type="entry name" value="NDPk6"/>
    <property type="match status" value="1"/>
</dbReference>
<dbReference type="Proteomes" id="UP001059596">
    <property type="component" value="Unassembled WGS sequence"/>
</dbReference>
<dbReference type="GO" id="GO:0046872">
    <property type="term" value="F:metal ion binding"/>
    <property type="evidence" value="ECO:0007669"/>
    <property type="project" value="UniProtKB-KW"/>
</dbReference>
<reference evidence="10" key="1">
    <citation type="journal article" date="2023" name="Genome Biol. Evol.">
        <title>Long-read-based Genome Assembly of Drosophila gunungcola Reveals Fewer Chemosensory Genes in Flower-breeding Species.</title>
        <authorList>
            <person name="Negi A."/>
            <person name="Liao B.Y."/>
            <person name="Yeh S.D."/>
        </authorList>
    </citation>
    <scope>NUCLEOTIDE SEQUENCE</scope>
    <source>
        <strain evidence="10">Sukarami</strain>
    </source>
</reference>
<protein>
    <recommendedName>
        <fullName evidence="8">Nucleoside diphosphate kinase</fullName>
        <ecNumber evidence="8">2.7.4.6</ecNumber>
    </recommendedName>
</protein>
<dbReference type="EC" id="2.7.4.6" evidence="8"/>
<comment type="caution">
    <text evidence="10">The sequence shown here is derived from an EMBL/GenBank/DDBJ whole genome shotgun (WGS) entry which is preliminary data.</text>
</comment>
<dbReference type="InterPro" id="IPR001564">
    <property type="entry name" value="Nucleoside_diP_kinase"/>
</dbReference>
<dbReference type="EMBL" id="JAMKOV010000033">
    <property type="protein sequence ID" value="KAI8035579.1"/>
    <property type="molecule type" value="Genomic_DNA"/>
</dbReference>
<feature type="active site" description="Pros-phosphohistidine intermediate" evidence="6">
    <location>
        <position position="118"/>
    </location>
</feature>
<dbReference type="Gene3D" id="3.30.70.141">
    <property type="entry name" value="Nucleoside diphosphate kinase-like domain"/>
    <property type="match status" value="1"/>
</dbReference>
<dbReference type="SMART" id="SM00562">
    <property type="entry name" value="NDK"/>
    <property type="match status" value="1"/>
</dbReference>
<keyword evidence="4" id="KW-0460">Magnesium</keyword>
<feature type="binding site" evidence="6">
    <location>
        <position position="9"/>
    </location>
    <ligand>
        <name>ATP</name>
        <dbReference type="ChEBI" id="CHEBI:30616"/>
    </ligand>
</feature>
<evidence type="ECO:0000256" key="4">
    <source>
        <dbReference type="ARBA" id="ARBA00022842"/>
    </source>
</evidence>
<keyword evidence="2" id="KW-0963">Cytoplasm</keyword>
<dbReference type="SUPFAM" id="SSF54919">
    <property type="entry name" value="Nucleoside diphosphate kinase, NDK"/>
    <property type="match status" value="1"/>
</dbReference>
<comment type="catalytic activity">
    <reaction evidence="8">
        <text>a 2'-deoxyribonucleoside 5'-diphosphate + ATP = a 2'-deoxyribonucleoside 5'-triphosphate + ADP</text>
        <dbReference type="Rhea" id="RHEA:44640"/>
        <dbReference type="ChEBI" id="CHEBI:30616"/>
        <dbReference type="ChEBI" id="CHEBI:61560"/>
        <dbReference type="ChEBI" id="CHEBI:73316"/>
        <dbReference type="ChEBI" id="CHEBI:456216"/>
        <dbReference type="EC" id="2.7.4.6"/>
    </reaction>
</comment>
<dbReference type="PROSITE" id="PS00469">
    <property type="entry name" value="NDPK"/>
    <property type="match status" value="1"/>
</dbReference>
<keyword evidence="11" id="KW-1185">Reference proteome</keyword>
<feature type="domain" description="Nucleoside diphosphate kinase-like" evidence="9">
    <location>
        <begin position="1"/>
        <end position="141"/>
    </location>
</feature>
<dbReference type="InterPro" id="IPR034907">
    <property type="entry name" value="NDK-like_dom"/>
</dbReference>
<dbReference type="GO" id="GO:0006241">
    <property type="term" value="P:CTP biosynthetic process"/>
    <property type="evidence" value="ECO:0007669"/>
    <property type="project" value="InterPro"/>
</dbReference>
<organism evidence="10 11">
    <name type="scientific">Drosophila gunungcola</name>
    <name type="common">fruit fly</name>
    <dbReference type="NCBI Taxonomy" id="103775"/>
    <lineage>
        <taxon>Eukaryota</taxon>
        <taxon>Metazoa</taxon>
        <taxon>Ecdysozoa</taxon>
        <taxon>Arthropoda</taxon>
        <taxon>Hexapoda</taxon>
        <taxon>Insecta</taxon>
        <taxon>Pterygota</taxon>
        <taxon>Neoptera</taxon>
        <taxon>Endopterygota</taxon>
        <taxon>Diptera</taxon>
        <taxon>Brachycera</taxon>
        <taxon>Muscomorpha</taxon>
        <taxon>Ephydroidea</taxon>
        <taxon>Drosophilidae</taxon>
        <taxon>Drosophila</taxon>
        <taxon>Sophophora</taxon>
    </lineage>
</organism>
<dbReference type="GO" id="GO:0005929">
    <property type="term" value="C:cilium"/>
    <property type="evidence" value="ECO:0007669"/>
    <property type="project" value="TreeGrafter"/>
</dbReference>
<evidence type="ECO:0000313" key="10">
    <source>
        <dbReference type="EMBL" id="KAI8035579.1"/>
    </source>
</evidence>
<dbReference type="Pfam" id="PF00334">
    <property type="entry name" value="NDK"/>
    <property type="match status" value="1"/>
</dbReference>
<dbReference type="InterPro" id="IPR036850">
    <property type="entry name" value="NDK-like_dom_sf"/>
</dbReference>
<keyword evidence="8" id="KW-0418">Kinase</keyword>
<dbReference type="PROSITE" id="PS51374">
    <property type="entry name" value="NDPK_LIKE"/>
    <property type="match status" value="1"/>
</dbReference>
<keyword evidence="5" id="KW-0546">Nucleotide metabolism</keyword>
<keyword evidence="8" id="KW-0547">Nucleotide-binding</keyword>
<evidence type="ECO:0000256" key="7">
    <source>
        <dbReference type="RuleBase" id="RU004011"/>
    </source>
</evidence>
<keyword evidence="8" id="KW-0808">Transferase</keyword>
<evidence type="ECO:0000256" key="1">
    <source>
        <dbReference type="ARBA" id="ARBA00008142"/>
    </source>
</evidence>
<dbReference type="InterPro" id="IPR037994">
    <property type="entry name" value="NDPk6"/>
</dbReference>
<feature type="binding site" evidence="6">
    <location>
        <position position="105"/>
    </location>
    <ligand>
        <name>ATP</name>
        <dbReference type="ChEBI" id="CHEBI:30616"/>
    </ligand>
</feature>
<feature type="binding site" evidence="6">
    <location>
        <position position="91"/>
    </location>
    <ligand>
        <name>ATP</name>
        <dbReference type="ChEBI" id="CHEBI:30616"/>
    </ligand>
</feature>
<dbReference type="GO" id="GO:0003341">
    <property type="term" value="P:cilium movement"/>
    <property type="evidence" value="ECO:0007669"/>
    <property type="project" value="TreeGrafter"/>
</dbReference>
<feature type="binding site" evidence="6">
    <location>
        <position position="57"/>
    </location>
    <ligand>
        <name>ATP</name>
        <dbReference type="ChEBI" id="CHEBI:30616"/>
    </ligand>
</feature>
<dbReference type="GO" id="GO:0005524">
    <property type="term" value="F:ATP binding"/>
    <property type="evidence" value="ECO:0007669"/>
    <property type="project" value="UniProtKB-KW"/>
</dbReference>